<keyword evidence="3" id="KW-1185">Reference proteome</keyword>
<evidence type="ECO:0008006" key="4">
    <source>
        <dbReference type="Google" id="ProtNLM"/>
    </source>
</evidence>
<evidence type="ECO:0000256" key="1">
    <source>
        <dbReference type="SAM" id="SignalP"/>
    </source>
</evidence>
<name>A0ABT6F5Z5_9BACT</name>
<sequence length="160" mass="17165">MMTRIGTKWLAAWLLILGSSWGLAGEELSHPGDIGRLQGKWEACVGPARDIRVTLDVSGKRVGVVIQTAQGLKIQAKGEIRIDESTSPRNVDWVGFAAGDFQSFPDVQGVYKIENDAFVMCNGGFNGARPADFTPGDGPLADVVTFRRPEPPKVADAGKP</sequence>
<evidence type="ECO:0000313" key="3">
    <source>
        <dbReference type="Proteomes" id="UP001216907"/>
    </source>
</evidence>
<dbReference type="RefSeq" id="WP_277859298.1">
    <property type="nucleotide sequence ID" value="NZ_JARRAG010000001.1"/>
</dbReference>
<proteinExistence type="predicted"/>
<feature type="chain" id="PRO_5046351210" description="TIGR03067 domain-containing protein" evidence="1">
    <location>
        <begin position="25"/>
        <end position="160"/>
    </location>
</feature>
<organism evidence="2 3">
    <name type="scientific">Paludisphaera mucosa</name>
    <dbReference type="NCBI Taxonomy" id="3030827"/>
    <lineage>
        <taxon>Bacteria</taxon>
        <taxon>Pseudomonadati</taxon>
        <taxon>Planctomycetota</taxon>
        <taxon>Planctomycetia</taxon>
        <taxon>Isosphaerales</taxon>
        <taxon>Isosphaeraceae</taxon>
        <taxon>Paludisphaera</taxon>
    </lineage>
</organism>
<protein>
    <recommendedName>
        <fullName evidence="4">TIGR03067 domain-containing protein</fullName>
    </recommendedName>
</protein>
<accession>A0ABT6F5Z5</accession>
<dbReference type="Proteomes" id="UP001216907">
    <property type="component" value="Unassembled WGS sequence"/>
</dbReference>
<feature type="signal peptide" evidence="1">
    <location>
        <begin position="1"/>
        <end position="24"/>
    </location>
</feature>
<evidence type="ECO:0000313" key="2">
    <source>
        <dbReference type="EMBL" id="MDG3002939.1"/>
    </source>
</evidence>
<reference evidence="2 3" key="1">
    <citation type="submission" date="2023-03" db="EMBL/GenBank/DDBJ databases">
        <title>Paludisphaera mucosa sp. nov. a novel planctomycete from northern fen.</title>
        <authorList>
            <person name="Ivanova A."/>
        </authorList>
    </citation>
    <scope>NUCLEOTIDE SEQUENCE [LARGE SCALE GENOMIC DNA]</scope>
    <source>
        <strain evidence="2 3">Pla2</strain>
    </source>
</reference>
<gene>
    <name evidence="2" type="ORF">PZE19_04110</name>
</gene>
<dbReference type="EMBL" id="JARRAG010000001">
    <property type="protein sequence ID" value="MDG3002939.1"/>
    <property type="molecule type" value="Genomic_DNA"/>
</dbReference>
<comment type="caution">
    <text evidence="2">The sequence shown here is derived from an EMBL/GenBank/DDBJ whole genome shotgun (WGS) entry which is preliminary data.</text>
</comment>
<keyword evidence="1" id="KW-0732">Signal</keyword>